<reference evidence="1 2" key="1">
    <citation type="submission" date="2017-07" db="EMBL/GenBank/DDBJ databases">
        <authorList>
            <person name="Talla V."/>
            <person name="Backstrom N."/>
        </authorList>
    </citation>
    <scope>NUCLEOTIDE SEQUENCE [LARGE SCALE GENOMIC DNA]</scope>
</reference>
<keyword evidence="2" id="KW-1185">Reference proteome</keyword>
<accession>A0A5E4QN18</accession>
<sequence>MTEHWLRSYELASVKLNNLTLYLVIADQRSSVVEVVYTSAPVLRHNFSQLVDFPTRLEGNTGSLLDHVYSNLPEECVASVSGVVTATTTLSA</sequence>
<evidence type="ECO:0000313" key="1">
    <source>
        <dbReference type="EMBL" id="VVC99068.1"/>
    </source>
</evidence>
<organism evidence="1 2">
    <name type="scientific">Leptidea sinapis</name>
    <dbReference type="NCBI Taxonomy" id="189913"/>
    <lineage>
        <taxon>Eukaryota</taxon>
        <taxon>Metazoa</taxon>
        <taxon>Ecdysozoa</taxon>
        <taxon>Arthropoda</taxon>
        <taxon>Hexapoda</taxon>
        <taxon>Insecta</taxon>
        <taxon>Pterygota</taxon>
        <taxon>Neoptera</taxon>
        <taxon>Endopterygota</taxon>
        <taxon>Lepidoptera</taxon>
        <taxon>Glossata</taxon>
        <taxon>Ditrysia</taxon>
        <taxon>Papilionoidea</taxon>
        <taxon>Pieridae</taxon>
        <taxon>Dismorphiinae</taxon>
        <taxon>Leptidea</taxon>
    </lineage>
</organism>
<protein>
    <submittedName>
        <fullName evidence="1">Uncharacterized protein</fullName>
    </submittedName>
</protein>
<gene>
    <name evidence="1" type="ORF">LSINAPIS_LOCUS10010</name>
</gene>
<dbReference type="AlphaFoldDB" id="A0A5E4QN18"/>
<evidence type="ECO:0000313" key="2">
    <source>
        <dbReference type="Proteomes" id="UP000324832"/>
    </source>
</evidence>
<proteinExistence type="predicted"/>
<name>A0A5E4QN18_9NEOP</name>
<dbReference type="EMBL" id="FZQP02003945">
    <property type="protein sequence ID" value="VVC99068.1"/>
    <property type="molecule type" value="Genomic_DNA"/>
</dbReference>
<dbReference type="Proteomes" id="UP000324832">
    <property type="component" value="Unassembled WGS sequence"/>
</dbReference>